<organism evidence="1 2">
    <name type="scientific">Araneus ventricosus</name>
    <name type="common">Orbweaver spider</name>
    <name type="synonym">Epeira ventricosa</name>
    <dbReference type="NCBI Taxonomy" id="182803"/>
    <lineage>
        <taxon>Eukaryota</taxon>
        <taxon>Metazoa</taxon>
        <taxon>Ecdysozoa</taxon>
        <taxon>Arthropoda</taxon>
        <taxon>Chelicerata</taxon>
        <taxon>Arachnida</taxon>
        <taxon>Araneae</taxon>
        <taxon>Araneomorphae</taxon>
        <taxon>Entelegynae</taxon>
        <taxon>Araneoidea</taxon>
        <taxon>Araneidae</taxon>
        <taxon>Araneus</taxon>
    </lineage>
</organism>
<evidence type="ECO:0000313" key="1">
    <source>
        <dbReference type="EMBL" id="GBN47404.1"/>
    </source>
</evidence>
<name>A0A4Y2P7K9_ARAVE</name>
<dbReference type="SUPFAM" id="SSF56219">
    <property type="entry name" value="DNase I-like"/>
    <property type="match status" value="1"/>
</dbReference>
<protein>
    <recommendedName>
        <fullName evidence="3">Endonuclease/exonuclease/phosphatase domain-containing protein</fullName>
    </recommendedName>
</protein>
<evidence type="ECO:0008006" key="3">
    <source>
        <dbReference type="Google" id="ProtNLM"/>
    </source>
</evidence>
<comment type="caution">
    <text evidence="1">The sequence shown here is derived from an EMBL/GenBank/DDBJ whole genome shotgun (WGS) entry which is preliminary data.</text>
</comment>
<dbReference type="EMBL" id="BGPR01131711">
    <property type="protein sequence ID" value="GBN47404.1"/>
    <property type="molecule type" value="Genomic_DNA"/>
</dbReference>
<evidence type="ECO:0000313" key="2">
    <source>
        <dbReference type="Proteomes" id="UP000499080"/>
    </source>
</evidence>
<proteinExistence type="predicted"/>
<keyword evidence="2" id="KW-1185">Reference proteome</keyword>
<dbReference type="OrthoDB" id="6436865at2759"/>
<dbReference type="InterPro" id="IPR036691">
    <property type="entry name" value="Endo/exonu/phosph_ase_sf"/>
</dbReference>
<reference evidence="1 2" key="1">
    <citation type="journal article" date="2019" name="Sci. Rep.">
        <title>Orb-weaving spider Araneus ventricosus genome elucidates the spidroin gene catalogue.</title>
        <authorList>
            <person name="Kono N."/>
            <person name="Nakamura H."/>
            <person name="Ohtoshi R."/>
            <person name="Moran D.A.P."/>
            <person name="Shinohara A."/>
            <person name="Yoshida Y."/>
            <person name="Fujiwara M."/>
            <person name="Mori M."/>
            <person name="Tomita M."/>
            <person name="Arakawa K."/>
        </authorList>
    </citation>
    <scope>NUCLEOTIDE SEQUENCE [LARGE SCALE GENOMIC DNA]</scope>
</reference>
<sequence>MCSFLSWNCRGIRSKLQDLKGLINIFNPVCIGLQETFLSSNIPLKLHGYNSVRKDAAIGSNHSGGECILTSNLYPSTPLPLHTSLQAVAVQVHTRSLVTVCCVYLPPHDVVSQQDLDTLVDQLPTPFPLRGTSSLGVTGFTTPRYPSVCSPFEFLPFLSFCFFFLPSRVGEGSLHDKLLPLCLLSASHGQQYTPTCLPCVATL</sequence>
<dbReference type="AlphaFoldDB" id="A0A4Y2P7K9"/>
<accession>A0A4Y2P7K9</accession>
<gene>
    <name evidence="1" type="ORF">AVEN_191597_1</name>
</gene>
<dbReference type="Proteomes" id="UP000499080">
    <property type="component" value="Unassembled WGS sequence"/>
</dbReference>
<dbReference type="Gene3D" id="3.60.10.10">
    <property type="entry name" value="Endonuclease/exonuclease/phosphatase"/>
    <property type="match status" value="1"/>
</dbReference>